<feature type="active site" description="Proton acceptor" evidence="1">
    <location>
        <position position="154"/>
    </location>
</feature>
<keyword evidence="1" id="KW-0442">Lipid degradation</keyword>
<dbReference type="PANTHER" id="PTHR14226">
    <property type="entry name" value="NEUROPATHY TARGET ESTERASE/SWISS CHEESE D.MELANOGASTER"/>
    <property type="match status" value="1"/>
</dbReference>
<evidence type="ECO:0000259" key="2">
    <source>
        <dbReference type="PROSITE" id="PS51635"/>
    </source>
</evidence>
<keyword evidence="1" id="KW-0443">Lipid metabolism</keyword>
<keyword evidence="4" id="KW-1185">Reference proteome</keyword>
<organism evidence="3 4">
    <name type="scientific">Tissierella simiarum</name>
    <dbReference type="NCBI Taxonomy" id="2841534"/>
    <lineage>
        <taxon>Bacteria</taxon>
        <taxon>Bacillati</taxon>
        <taxon>Bacillota</taxon>
        <taxon>Tissierellia</taxon>
        <taxon>Tissierellales</taxon>
        <taxon>Tissierellaceae</taxon>
        <taxon>Tissierella</taxon>
    </lineage>
</organism>
<dbReference type="EMBL" id="JAHLPM010000004">
    <property type="protein sequence ID" value="MBU5437744.1"/>
    <property type="molecule type" value="Genomic_DNA"/>
</dbReference>
<dbReference type="PROSITE" id="PS51635">
    <property type="entry name" value="PNPLA"/>
    <property type="match status" value="1"/>
</dbReference>
<comment type="caution">
    <text evidence="3">The sequence shown here is derived from an EMBL/GenBank/DDBJ whole genome shotgun (WGS) entry which is preliminary data.</text>
</comment>
<feature type="active site" description="Nucleophile" evidence="1">
    <location>
        <position position="42"/>
    </location>
</feature>
<evidence type="ECO:0000256" key="1">
    <source>
        <dbReference type="PROSITE-ProRule" id="PRU01161"/>
    </source>
</evidence>
<keyword evidence="1" id="KW-0378">Hydrolase</keyword>
<dbReference type="PANTHER" id="PTHR14226:SF76">
    <property type="entry name" value="NTE FAMILY PROTEIN RSSA"/>
    <property type="match status" value="1"/>
</dbReference>
<feature type="short sequence motif" description="DGA/G" evidence="1">
    <location>
        <begin position="154"/>
        <end position="156"/>
    </location>
</feature>
<sequence>MNDKPKIGLALGSGSARGMAHLGVLKALEEIGIDVDMVSGCSAGALIGGLYCSGISPNMIKGLAIEIDKKMWLDFTYPKKGIIKGDKIEEILKIITCSKKIEDLHKKLAIVATDLKSSQEVIFTEGPLYKAIRASISIPGIFEPVIYKGKVLVDGAVIDRVPISVLKNLGADIIIAVDVGYSRFNIRVTDIFDIIMQSLEVMSKSIMETDLIYADILIEPPLTHIEPSSFEAVEECSRIGYESTMAVKEQLINLIANYHRKST</sequence>
<dbReference type="RefSeq" id="WP_216518127.1">
    <property type="nucleotide sequence ID" value="NZ_JAHLPM010000004.1"/>
</dbReference>
<accession>A0ABS6E4B0</accession>
<evidence type="ECO:0000313" key="4">
    <source>
        <dbReference type="Proteomes" id="UP000749471"/>
    </source>
</evidence>
<feature type="domain" description="PNPLA" evidence="2">
    <location>
        <begin position="9"/>
        <end position="167"/>
    </location>
</feature>
<reference evidence="3 4" key="1">
    <citation type="submission" date="2021-06" db="EMBL/GenBank/DDBJ databases">
        <authorList>
            <person name="Sun Q."/>
            <person name="Li D."/>
        </authorList>
    </citation>
    <scope>NUCLEOTIDE SEQUENCE [LARGE SCALE GENOMIC DNA]</scope>
    <source>
        <strain evidence="3 4">MSJ-40</strain>
    </source>
</reference>
<proteinExistence type="predicted"/>
<dbReference type="InterPro" id="IPR050301">
    <property type="entry name" value="NTE"/>
</dbReference>
<dbReference type="InterPro" id="IPR002641">
    <property type="entry name" value="PNPLA_dom"/>
</dbReference>
<feature type="short sequence motif" description="GXSXG" evidence="1">
    <location>
        <begin position="40"/>
        <end position="44"/>
    </location>
</feature>
<name>A0ABS6E4B0_9FIRM</name>
<dbReference type="Pfam" id="PF01734">
    <property type="entry name" value="Patatin"/>
    <property type="match status" value="1"/>
</dbReference>
<dbReference type="Proteomes" id="UP000749471">
    <property type="component" value="Unassembled WGS sequence"/>
</dbReference>
<comment type="caution">
    <text evidence="1">Lacks conserved residue(s) required for the propagation of feature annotation.</text>
</comment>
<gene>
    <name evidence="3" type="ORF">KQI42_06980</name>
</gene>
<protein>
    <submittedName>
        <fullName evidence="3">Patatin-like phospholipase family protein</fullName>
    </submittedName>
</protein>
<evidence type="ECO:0000313" key="3">
    <source>
        <dbReference type="EMBL" id="MBU5437744.1"/>
    </source>
</evidence>